<evidence type="ECO:0000256" key="4">
    <source>
        <dbReference type="ARBA" id="ARBA00022692"/>
    </source>
</evidence>
<name>A0A3N4KFR8_9PEZI</name>
<gene>
    <name evidence="9" type="ORF">P167DRAFT_527504</name>
</gene>
<dbReference type="Proteomes" id="UP000277580">
    <property type="component" value="Unassembled WGS sequence"/>
</dbReference>
<feature type="transmembrane region" description="Helical" evidence="8">
    <location>
        <begin position="511"/>
        <end position="531"/>
    </location>
</feature>
<feature type="transmembrane region" description="Helical" evidence="8">
    <location>
        <begin position="297"/>
        <end position="319"/>
    </location>
</feature>
<evidence type="ECO:0000256" key="1">
    <source>
        <dbReference type="ARBA" id="ARBA00004141"/>
    </source>
</evidence>
<dbReference type="GO" id="GO:0000324">
    <property type="term" value="C:fungal-type vacuole"/>
    <property type="evidence" value="ECO:0007669"/>
    <property type="project" value="TreeGrafter"/>
</dbReference>
<protein>
    <submittedName>
        <fullName evidence="9">Xanthine/uracil permease</fullName>
    </submittedName>
</protein>
<dbReference type="InterPro" id="IPR006042">
    <property type="entry name" value="Xan_ur_permease"/>
</dbReference>
<feature type="transmembrane region" description="Helical" evidence="8">
    <location>
        <begin position="94"/>
        <end position="119"/>
    </location>
</feature>
<feature type="transmembrane region" description="Helical" evidence="8">
    <location>
        <begin position="551"/>
        <end position="571"/>
    </location>
</feature>
<feature type="transmembrane region" description="Helical" evidence="8">
    <location>
        <begin position="452"/>
        <end position="473"/>
    </location>
</feature>
<evidence type="ECO:0000256" key="3">
    <source>
        <dbReference type="ARBA" id="ARBA00022448"/>
    </source>
</evidence>
<evidence type="ECO:0000256" key="6">
    <source>
        <dbReference type="ARBA" id="ARBA00023136"/>
    </source>
</evidence>
<accession>A0A3N4KFR8</accession>
<keyword evidence="10" id="KW-1185">Reference proteome</keyword>
<feature type="transmembrane region" description="Helical" evidence="8">
    <location>
        <begin position="208"/>
        <end position="229"/>
    </location>
</feature>
<dbReference type="EMBL" id="ML119153">
    <property type="protein sequence ID" value="RPB09340.1"/>
    <property type="molecule type" value="Genomic_DNA"/>
</dbReference>
<dbReference type="Pfam" id="PF00860">
    <property type="entry name" value="Xan_ur_permease"/>
    <property type="match status" value="1"/>
</dbReference>
<comment type="similarity">
    <text evidence="2">Belongs to the nucleobase:cation symporter-2 (NCS2) (TC 2.A.40) family.</text>
</comment>
<organism evidence="9 10">
    <name type="scientific">Morchella conica CCBAS932</name>
    <dbReference type="NCBI Taxonomy" id="1392247"/>
    <lineage>
        <taxon>Eukaryota</taxon>
        <taxon>Fungi</taxon>
        <taxon>Dikarya</taxon>
        <taxon>Ascomycota</taxon>
        <taxon>Pezizomycotina</taxon>
        <taxon>Pezizomycetes</taxon>
        <taxon>Pezizales</taxon>
        <taxon>Morchellaceae</taxon>
        <taxon>Morchella</taxon>
    </lineage>
</organism>
<feature type="transmembrane region" description="Helical" evidence="8">
    <location>
        <begin position="366"/>
        <end position="384"/>
    </location>
</feature>
<proteinExistence type="inferred from homology"/>
<keyword evidence="5 8" id="KW-1133">Transmembrane helix</keyword>
<dbReference type="GO" id="GO:0042907">
    <property type="term" value="F:xanthine transmembrane transporter activity"/>
    <property type="evidence" value="ECO:0007669"/>
    <property type="project" value="TreeGrafter"/>
</dbReference>
<keyword evidence="4 8" id="KW-0812">Transmembrane</keyword>
<dbReference type="STRING" id="1392247.A0A3N4KFR8"/>
<feature type="transmembrane region" description="Helical" evidence="8">
    <location>
        <begin position="479"/>
        <end position="499"/>
    </location>
</feature>
<dbReference type="InParanoid" id="A0A3N4KFR8"/>
<evidence type="ECO:0000256" key="7">
    <source>
        <dbReference type="SAM" id="MobiDB-lite"/>
    </source>
</evidence>
<feature type="transmembrane region" description="Helical" evidence="8">
    <location>
        <begin position="161"/>
        <end position="181"/>
    </location>
</feature>
<evidence type="ECO:0000313" key="9">
    <source>
        <dbReference type="EMBL" id="RPB09340.1"/>
    </source>
</evidence>
<dbReference type="InterPro" id="IPR006043">
    <property type="entry name" value="NCS2"/>
</dbReference>
<dbReference type="PANTHER" id="PTHR42810">
    <property type="entry name" value="PURINE PERMEASE C1399.01C-RELATED"/>
    <property type="match status" value="1"/>
</dbReference>
<dbReference type="AlphaFoldDB" id="A0A3N4KFR8"/>
<feature type="compositionally biased region" description="Polar residues" evidence="7">
    <location>
        <begin position="18"/>
        <end position="33"/>
    </location>
</feature>
<feature type="region of interest" description="Disordered" evidence="7">
    <location>
        <begin position="1"/>
        <end position="33"/>
    </location>
</feature>
<dbReference type="PANTHER" id="PTHR42810:SF2">
    <property type="entry name" value="PURINE PERMEASE C1399.01C-RELATED"/>
    <property type="match status" value="1"/>
</dbReference>
<feature type="transmembrane region" description="Helical" evidence="8">
    <location>
        <begin position="326"/>
        <end position="346"/>
    </location>
</feature>
<comment type="subcellular location">
    <subcellularLocation>
        <location evidence="1">Membrane</location>
        <topology evidence="1">Multi-pass membrane protein</topology>
    </subcellularLocation>
</comment>
<evidence type="ECO:0000256" key="5">
    <source>
        <dbReference type="ARBA" id="ARBA00022989"/>
    </source>
</evidence>
<feature type="transmembrane region" description="Helical" evidence="8">
    <location>
        <begin position="131"/>
        <end position="149"/>
    </location>
</feature>
<evidence type="ECO:0000256" key="8">
    <source>
        <dbReference type="SAM" id="Phobius"/>
    </source>
</evidence>
<keyword evidence="3" id="KW-0813">Transport</keyword>
<evidence type="ECO:0000256" key="2">
    <source>
        <dbReference type="ARBA" id="ARBA00008821"/>
    </source>
</evidence>
<sequence length="597" mass="63477">MSTSVSNDIDTKPDEKTVGSSAIESYDPTLSNPHSEGSWLQRAKAEILFLCTTKEGLIGRYDYVWLLTPDIPPFNRKYKDRVQPFYGINDRIPLLLTILLGVQHSLAMMGGIVVPPIILVGASGVNLDTETVGYLVSTALILSGVFSLFQIVRFKIFNTGFWIGTGMMCVVGEAFSVIPIAQTYFAQQYASGYCEIGEDGRRLPCPDAYGRLIGTISVVMCFQIAISLVKPRVLMKMCPNLVVGMVMVCIGSGLVASGAKSWAGGSGPCMNRPESGFFQLCPNIAAPQPRLWGSPSFIGLGFSVYITILIVELFGAPLIRNCSVACGLLVGAVIAAATGFVDSAPINRAPSVTFMWTHTFKLGIDGSLVLPLIACCITTSISCLGDIMATAEVSGIDVETEGNPDLDVRIQGGLTADALWSVLAGLATSTPTVCFAQNNGVIALSGCASRRAGYAACFILFLAGVCSKFGAAITVLPPSVIGGMTTFLFTSVIVSGLRILSTVRWNRRNRFIATAALTLGFSDLIVPNWIIFLIPETESKALNSFYDGLNLIISTGYVIVAFVGCSLNAILPDEKSGSAGAGYKKELPLTESLTKAD</sequence>
<dbReference type="GO" id="GO:0005886">
    <property type="term" value="C:plasma membrane"/>
    <property type="evidence" value="ECO:0007669"/>
    <property type="project" value="TreeGrafter"/>
</dbReference>
<feature type="transmembrane region" description="Helical" evidence="8">
    <location>
        <begin position="241"/>
        <end position="263"/>
    </location>
</feature>
<keyword evidence="6 8" id="KW-0472">Membrane</keyword>
<evidence type="ECO:0000313" key="10">
    <source>
        <dbReference type="Proteomes" id="UP000277580"/>
    </source>
</evidence>
<dbReference type="OrthoDB" id="1641903at2759"/>
<dbReference type="NCBIfam" id="TIGR00801">
    <property type="entry name" value="ncs2"/>
    <property type="match status" value="1"/>
</dbReference>
<reference evidence="9 10" key="1">
    <citation type="journal article" date="2018" name="Nat. Ecol. Evol.">
        <title>Pezizomycetes genomes reveal the molecular basis of ectomycorrhizal truffle lifestyle.</title>
        <authorList>
            <person name="Murat C."/>
            <person name="Payen T."/>
            <person name="Noel B."/>
            <person name="Kuo A."/>
            <person name="Morin E."/>
            <person name="Chen J."/>
            <person name="Kohler A."/>
            <person name="Krizsan K."/>
            <person name="Balestrini R."/>
            <person name="Da Silva C."/>
            <person name="Montanini B."/>
            <person name="Hainaut M."/>
            <person name="Levati E."/>
            <person name="Barry K.W."/>
            <person name="Belfiori B."/>
            <person name="Cichocki N."/>
            <person name="Clum A."/>
            <person name="Dockter R.B."/>
            <person name="Fauchery L."/>
            <person name="Guy J."/>
            <person name="Iotti M."/>
            <person name="Le Tacon F."/>
            <person name="Lindquist E.A."/>
            <person name="Lipzen A."/>
            <person name="Malagnac F."/>
            <person name="Mello A."/>
            <person name="Molinier V."/>
            <person name="Miyauchi S."/>
            <person name="Poulain J."/>
            <person name="Riccioni C."/>
            <person name="Rubini A."/>
            <person name="Sitrit Y."/>
            <person name="Splivallo R."/>
            <person name="Traeger S."/>
            <person name="Wang M."/>
            <person name="Zifcakova L."/>
            <person name="Wipf D."/>
            <person name="Zambonelli A."/>
            <person name="Paolocci F."/>
            <person name="Nowrousian M."/>
            <person name="Ottonello S."/>
            <person name="Baldrian P."/>
            <person name="Spatafora J.W."/>
            <person name="Henrissat B."/>
            <person name="Nagy L.G."/>
            <person name="Aury J.M."/>
            <person name="Wincker P."/>
            <person name="Grigoriev I.V."/>
            <person name="Bonfante P."/>
            <person name="Martin F.M."/>
        </authorList>
    </citation>
    <scope>NUCLEOTIDE SEQUENCE [LARGE SCALE GENOMIC DNA]</scope>
    <source>
        <strain evidence="9 10">CCBAS932</strain>
    </source>
</reference>